<evidence type="ECO:0000256" key="1">
    <source>
        <dbReference type="SAM" id="MobiDB-lite"/>
    </source>
</evidence>
<evidence type="ECO:0000313" key="3">
    <source>
        <dbReference type="Proteomes" id="UP000242915"/>
    </source>
</evidence>
<dbReference type="RefSeq" id="WP_089359366.1">
    <property type="nucleotide sequence ID" value="NZ_FZOG01000002.1"/>
</dbReference>
<reference evidence="3" key="1">
    <citation type="submission" date="2017-06" db="EMBL/GenBank/DDBJ databases">
        <authorList>
            <person name="Varghese N."/>
            <person name="Submissions S."/>
        </authorList>
    </citation>
    <scope>NUCLEOTIDE SEQUENCE [LARGE SCALE GENOMIC DNA]</scope>
    <source>
        <strain evidence="3">CIP 108523</strain>
    </source>
</reference>
<organism evidence="2 3">
    <name type="scientific">Pseudomonas segetis</name>
    <dbReference type="NCBI Taxonomy" id="298908"/>
    <lineage>
        <taxon>Bacteria</taxon>
        <taxon>Pseudomonadati</taxon>
        <taxon>Pseudomonadota</taxon>
        <taxon>Gammaproteobacteria</taxon>
        <taxon>Pseudomonadales</taxon>
        <taxon>Pseudomonadaceae</taxon>
        <taxon>Pseudomonas</taxon>
    </lineage>
</organism>
<name>A0A239C990_9PSED</name>
<sequence length="81" mass="9480">MAVTALERKRQQRERDKLTEEERLSRCKSRTLKLDLFKATDAKLIEVMARLDIDEPQDVITRLIHGASRLDDESLQELTEL</sequence>
<dbReference type="AlphaFoldDB" id="A0A239C990"/>
<evidence type="ECO:0000313" key="2">
    <source>
        <dbReference type="EMBL" id="SNS16670.1"/>
    </source>
</evidence>
<feature type="region of interest" description="Disordered" evidence="1">
    <location>
        <begin position="1"/>
        <end position="22"/>
    </location>
</feature>
<protein>
    <submittedName>
        <fullName evidence="2">Uncharacterized protein</fullName>
    </submittedName>
</protein>
<proteinExistence type="predicted"/>
<accession>A0A239C990</accession>
<keyword evidence="3" id="KW-1185">Reference proteome</keyword>
<gene>
    <name evidence="2" type="ORF">SAMN05216255_1576</name>
</gene>
<dbReference type="EMBL" id="FZOG01000002">
    <property type="protein sequence ID" value="SNS16670.1"/>
    <property type="molecule type" value="Genomic_DNA"/>
</dbReference>
<dbReference type="Proteomes" id="UP000242915">
    <property type="component" value="Unassembled WGS sequence"/>
</dbReference>